<dbReference type="Gene3D" id="3.40.190.10">
    <property type="entry name" value="Periplasmic binding protein-like II"/>
    <property type="match status" value="1"/>
</dbReference>
<dbReference type="AlphaFoldDB" id="A0A0F9EXM0"/>
<evidence type="ECO:0000313" key="1">
    <source>
        <dbReference type="EMBL" id="KKL70996.1"/>
    </source>
</evidence>
<dbReference type="EMBL" id="LAZR01025725">
    <property type="protein sequence ID" value="KKL70996.1"/>
    <property type="molecule type" value="Genomic_DNA"/>
</dbReference>
<name>A0A0F9EXM0_9ZZZZ</name>
<comment type="caution">
    <text evidence="1">The sequence shown here is derived from an EMBL/GenBank/DDBJ whole genome shotgun (WGS) entry which is preliminary data.</text>
</comment>
<reference evidence="1" key="1">
    <citation type="journal article" date="2015" name="Nature">
        <title>Complex archaea that bridge the gap between prokaryotes and eukaryotes.</title>
        <authorList>
            <person name="Spang A."/>
            <person name="Saw J.H."/>
            <person name="Jorgensen S.L."/>
            <person name="Zaremba-Niedzwiedzka K."/>
            <person name="Martijn J."/>
            <person name="Lind A.E."/>
            <person name="van Eijk R."/>
            <person name="Schleper C."/>
            <person name="Guy L."/>
            <person name="Ettema T.J."/>
        </authorList>
    </citation>
    <scope>NUCLEOTIDE SEQUENCE</scope>
</reference>
<proteinExistence type="predicted"/>
<organism evidence="1">
    <name type="scientific">marine sediment metagenome</name>
    <dbReference type="NCBI Taxonomy" id="412755"/>
    <lineage>
        <taxon>unclassified sequences</taxon>
        <taxon>metagenomes</taxon>
        <taxon>ecological metagenomes</taxon>
    </lineage>
</organism>
<accession>A0A0F9EXM0</accession>
<protein>
    <submittedName>
        <fullName evidence="1">Uncharacterized protein</fullName>
    </submittedName>
</protein>
<dbReference type="Gene3D" id="3.10.310.70">
    <property type="match status" value="1"/>
</dbReference>
<sequence>VKDESGHFGWGNSKAFELLGIDENTPDTPEGFFSRTEDGKPAGQIFEDALTPFEGAILRQTVSAALRARGFGMPQRIVSTSSILFTLVTIQQTNAIAPLATAVGRAFTDRNGSGGGHDLAVLPSDLEIEVEPYALLTRTGQKLTPAAETLHDMTWMSCAGPDRSA</sequence>
<feature type="non-terminal residue" evidence="1">
    <location>
        <position position="1"/>
    </location>
</feature>
<gene>
    <name evidence="1" type="ORF">LCGC14_2099300</name>
</gene>